<sequence length="156" mass="16126">MTGPSDASPAARRVVTRRAAPRAARRRSRPHVLAVLAAVVALGLVVTTQVPDPVGDVVGDLLYAVAVYAALVLVAPRVRPWAAGAVVLTWCWLVEALQATPVVGAVLDVVPAAAWVLGSTFSARDLLLYLLGVLLAVGLDVLADARAGVARGSRPL</sequence>
<evidence type="ECO:0000256" key="1">
    <source>
        <dbReference type="SAM" id="MobiDB-lite"/>
    </source>
</evidence>
<evidence type="ECO:0000256" key="2">
    <source>
        <dbReference type="SAM" id="Phobius"/>
    </source>
</evidence>
<feature type="compositionally biased region" description="Basic residues" evidence="1">
    <location>
        <begin position="14"/>
        <end position="23"/>
    </location>
</feature>
<feature type="transmembrane region" description="Helical" evidence="2">
    <location>
        <begin position="82"/>
        <end position="106"/>
    </location>
</feature>
<feature type="transmembrane region" description="Helical" evidence="2">
    <location>
        <begin position="126"/>
        <end position="145"/>
    </location>
</feature>
<dbReference type="RefSeq" id="WP_068707032.1">
    <property type="nucleotide sequence ID" value="NZ_LRIE01000042.1"/>
</dbReference>
<feature type="region of interest" description="Disordered" evidence="1">
    <location>
        <begin position="1"/>
        <end position="23"/>
    </location>
</feature>
<dbReference type="EMBL" id="LRIE01000042">
    <property type="protein sequence ID" value="KZM36768.1"/>
    <property type="molecule type" value="Genomic_DNA"/>
</dbReference>
<organism evidence="3 4">
    <name type="scientific">Oerskovia enterophila</name>
    <dbReference type="NCBI Taxonomy" id="43678"/>
    <lineage>
        <taxon>Bacteria</taxon>
        <taxon>Bacillati</taxon>
        <taxon>Actinomycetota</taxon>
        <taxon>Actinomycetes</taxon>
        <taxon>Micrococcales</taxon>
        <taxon>Cellulomonadaceae</taxon>
        <taxon>Oerskovia</taxon>
    </lineage>
</organism>
<name>A0A161YK33_9CELL</name>
<comment type="caution">
    <text evidence="3">The sequence shown here is derived from an EMBL/GenBank/DDBJ whole genome shotgun (WGS) entry which is preliminary data.</text>
</comment>
<evidence type="ECO:0000313" key="4">
    <source>
        <dbReference type="Proteomes" id="UP000076447"/>
    </source>
</evidence>
<protein>
    <recommendedName>
        <fullName evidence="5">DUF2809 domain-containing protein</fullName>
    </recommendedName>
</protein>
<dbReference type="InterPro" id="IPR021257">
    <property type="entry name" value="DUF2809"/>
</dbReference>
<dbReference type="AlphaFoldDB" id="A0A161YK33"/>
<dbReference type="STRING" id="43678.OJAG_05370"/>
<keyword evidence="2" id="KW-0472">Membrane</keyword>
<keyword evidence="2" id="KW-1133">Transmembrane helix</keyword>
<gene>
    <name evidence="3" type="ORF">OJAG_05370</name>
</gene>
<reference evidence="3 4" key="1">
    <citation type="submission" date="2016-01" db="EMBL/GenBank/DDBJ databases">
        <title>Genome sequence of Oerskovia enterophila VJag, an agar and cellulose degrading bacterium.</title>
        <authorList>
            <person name="Poehlein A."/>
            <person name="Jag V."/>
            <person name="Bengelsdorf F."/>
            <person name="Duerre P."/>
            <person name="Daniel R."/>
        </authorList>
    </citation>
    <scope>NUCLEOTIDE SEQUENCE [LARGE SCALE GENOMIC DNA]</scope>
    <source>
        <strain evidence="3 4">VJag</strain>
    </source>
</reference>
<feature type="transmembrane region" description="Helical" evidence="2">
    <location>
        <begin position="57"/>
        <end position="75"/>
    </location>
</feature>
<proteinExistence type="predicted"/>
<keyword evidence="2" id="KW-0812">Transmembrane</keyword>
<evidence type="ECO:0008006" key="5">
    <source>
        <dbReference type="Google" id="ProtNLM"/>
    </source>
</evidence>
<dbReference type="OrthoDB" id="3874273at2"/>
<dbReference type="Pfam" id="PF10990">
    <property type="entry name" value="DUF2809"/>
    <property type="match status" value="1"/>
</dbReference>
<accession>A0A161YK33</accession>
<dbReference type="PATRIC" id="fig|43678.3.peg.573"/>
<evidence type="ECO:0000313" key="3">
    <source>
        <dbReference type="EMBL" id="KZM36768.1"/>
    </source>
</evidence>
<feature type="transmembrane region" description="Helical" evidence="2">
    <location>
        <begin position="32"/>
        <end position="51"/>
    </location>
</feature>
<dbReference type="Proteomes" id="UP000076447">
    <property type="component" value="Unassembled WGS sequence"/>
</dbReference>